<proteinExistence type="predicted"/>
<gene>
    <name evidence="2" type="ORF">HU830_08610</name>
</gene>
<dbReference type="EMBL" id="JABZEC010000012">
    <property type="protein sequence ID" value="NVY97180.1"/>
    <property type="molecule type" value="Genomic_DNA"/>
</dbReference>
<keyword evidence="2" id="KW-0808">Transferase</keyword>
<keyword evidence="3" id="KW-1185">Reference proteome</keyword>
<reference evidence="2 3" key="1">
    <citation type="submission" date="2020-06" db="EMBL/GenBank/DDBJ databases">
        <authorList>
            <person name="Kang J."/>
        </authorList>
    </citation>
    <scope>NUCLEOTIDE SEQUENCE [LARGE SCALE GENOMIC DNA]</scope>
    <source>
        <strain evidence="2 3">DCY120</strain>
    </source>
</reference>
<dbReference type="SUPFAM" id="SSF56112">
    <property type="entry name" value="Protein kinase-like (PK-like)"/>
    <property type="match status" value="1"/>
</dbReference>
<dbReference type="AlphaFoldDB" id="A0A850R488"/>
<feature type="domain" description="Aminoglycoside phosphotransferase" evidence="1">
    <location>
        <begin position="114"/>
        <end position="164"/>
    </location>
</feature>
<dbReference type="Gene3D" id="3.90.1200.10">
    <property type="match status" value="1"/>
</dbReference>
<evidence type="ECO:0000259" key="1">
    <source>
        <dbReference type="Pfam" id="PF01636"/>
    </source>
</evidence>
<evidence type="ECO:0000313" key="3">
    <source>
        <dbReference type="Proteomes" id="UP000563523"/>
    </source>
</evidence>
<dbReference type="InterPro" id="IPR002575">
    <property type="entry name" value="Aminoglycoside_PTrfase"/>
</dbReference>
<name>A0A850R488_9LACO</name>
<comment type="caution">
    <text evidence="2">The sequence shown here is derived from an EMBL/GenBank/DDBJ whole genome shotgun (WGS) entry which is preliminary data.</text>
</comment>
<protein>
    <submittedName>
        <fullName evidence="2">Phosphotransferase</fullName>
    </submittedName>
</protein>
<sequence length="230" mass="27286">MQNQDDFCVPEWILSIDGKATMNFRNSKYILLTMLPTEKKTLENWNYNKVLNILSKMHLILSKLSKNNSIINSELTFFNFVNPCSRHLDGYFKNILATSINAVTDNYRFNYLKNYKRQIIHGDFHSSNVFPGKNNKLNIIDFFNSTFDTPLFDLMELMDLFPENKFNILDKYNDWNNCQFTMRDFEYLKFVKAVFYLNRMNENIRFNSRLKGGAMTIKWAITIIDNYLCG</sequence>
<organism evidence="2 3">
    <name type="scientific">Bombilactobacillus apium</name>
    <dbReference type="NCBI Taxonomy" id="2675299"/>
    <lineage>
        <taxon>Bacteria</taxon>
        <taxon>Bacillati</taxon>
        <taxon>Bacillota</taxon>
        <taxon>Bacilli</taxon>
        <taxon>Lactobacillales</taxon>
        <taxon>Lactobacillaceae</taxon>
        <taxon>Bombilactobacillus</taxon>
    </lineage>
</organism>
<dbReference type="Pfam" id="PF01636">
    <property type="entry name" value="APH"/>
    <property type="match status" value="1"/>
</dbReference>
<dbReference type="GO" id="GO:0016740">
    <property type="term" value="F:transferase activity"/>
    <property type="evidence" value="ECO:0007669"/>
    <property type="project" value="UniProtKB-KW"/>
</dbReference>
<dbReference type="InterPro" id="IPR011009">
    <property type="entry name" value="Kinase-like_dom_sf"/>
</dbReference>
<dbReference type="Proteomes" id="UP000563523">
    <property type="component" value="Unassembled WGS sequence"/>
</dbReference>
<accession>A0A850R488</accession>
<evidence type="ECO:0000313" key="2">
    <source>
        <dbReference type="EMBL" id="NVY97180.1"/>
    </source>
</evidence>